<feature type="compositionally biased region" description="Acidic residues" evidence="1">
    <location>
        <begin position="237"/>
        <end position="246"/>
    </location>
</feature>
<dbReference type="OrthoDB" id="424402at2759"/>
<organism evidence="2 3">
    <name type="scientific">Sporormia fimetaria CBS 119925</name>
    <dbReference type="NCBI Taxonomy" id="1340428"/>
    <lineage>
        <taxon>Eukaryota</taxon>
        <taxon>Fungi</taxon>
        <taxon>Dikarya</taxon>
        <taxon>Ascomycota</taxon>
        <taxon>Pezizomycotina</taxon>
        <taxon>Dothideomycetes</taxon>
        <taxon>Pleosporomycetidae</taxon>
        <taxon>Pleosporales</taxon>
        <taxon>Sporormiaceae</taxon>
        <taxon>Sporormia</taxon>
    </lineage>
</organism>
<accession>A0A6A6UWH6</accession>
<proteinExistence type="predicted"/>
<evidence type="ECO:0000256" key="1">
    <source>
        <dbReference type="SAM" id="MobiDB-lite"/>
    </source>
</evidence>
<feature type="compositionally biased region" description="Basic and acidic residues" evidence="1">
    <location>
        <begin position="223"/>
        <end position="236"/>
    </location>
</feature>
<reference evidence="2" key="1">
    <citation type="journal article" date="2020" name="Stud. Mycol.">
        <title>101 Dothideomycetes genomes: a test case for predicting lifestyles and emergence of pathogens.</title>
        <authorList>
            <person name="Haridas S."/>
            <person name="Albert R."/>
            <person name="Binder M."/>
            <person name="Bloem J."/>
            <person name="Labutti K."/>
            <person name="Salamov A."/>
            <person name="Andreopoulos B."/>
            <person name="Baker S."/>
            <person name="Barry K."/>
            <person name="Bills G."/>
            <person name="Bluhm B."/>
            <person name="Cannon C."/>
            <person name="Castanera R."/>
            <person name="Culley D."/>
            <person name="Daum C."/>
            <person name="Ezra D."/>
            <person name="Gonzalez J."/>
            <person name="Henrissat B."/>
            <person name="Kuo A."/>
            <person name="Liang C."/>
            <person name="Lipzen A."/>
            <person name="Lutzoni F."/>
            <person name="Magnuson J."/>
            <person name="Mondo S."/>
            <person name="Nolan M."/>
            <person name="Ohm R."/>
            <person name="Pangilinan J."/>
            <person name="Park H.-J."/>
            <person name="Ramirez L."/>
            <person name="Alfaro M."/>
            <person name="Sun H."/>
            <person name="Tritt A."/>
            <person name="Yoshinaga Y."/>
            <person name="Zwiers L.-H."/>
            <person name="Turgeon B."/>
            <person name="Goodwin S."/>
            <person name="Spatafora J."/>
            <person name="Crous P."/>
            <person name="Grigoriev I."/>
        </authorList>
    </citation>
    <scope>NUCLEOTIDE SEQUENCE</scope>
    <source>
        <strain evidence="2">CBS 119925</strain>
    </source>
</reference>
<evidence type="ECO:0000313" key="3">
    <source>
        <dbReference type="Proteomes" id="UP000799440"/>
    </source>
</evidence>
<feature type="region of interest" description="Disordered" evidence="1">
    <location>
        <begin position="251"/>
        <end position="270"/>
    </location>
</feature>
<evidence type="ECO:0000313" key="2">
    <source>
        <dbReference type="EMBL" id="KAF2742505.1"/>
    </source>
</evidence>
<feature type="compositionally biased region" description="Basic residues" evidence="1">
    <location>
        <begin position="60"/>
        <end position="69"/>
    </location>
</feature>
<keyword evidence="3" id="KW-1185">Reference proteome</keyword>
<gene>
    <name evidence="2" type="ORF">M011DRAFT_490583</name>
</gene>
<dbReference type="Proteomes" id="UP000799440">
    <property type="component" value="Unassembled WGS sequence"/>
</dbReference>
<protein>
    <submittedName>
        <fullName evidence="2">Uncharacterized protein</fullName>
    </submittedName>
</protein>
<sequence length="300" mass="32527">MTSQAAASRKLFDSTLGTAKTGPKSTAAVPYSSDGPTLPIIGAALNSQQELAQGKDTTQRAKKKRKTGHTHVASTSKETASEVDAIPAPKEEVPKPIQNNLAPLYEPWTLLAPSLCAVLETRFQALEKEVAVVVFTRNQNVRSGINTLKRHLDGDEISTAAVSSDGNSAPGPRPRLVAVSAQGEGTGKLATITEMTKRVVKPRGESQQSSMNGWFSYTSLASRTEESSDVPDKPGGEEDVEEQDEEAFEALEDIQKRDRDARKKGRKTPVLTIWLSRDRIPQFRNAFGEEIVQVSATTQK</sequence>
<feature type="region of interest" description="Disordered" evidence="1">
    <location>
        <begin position="221"/>
        <end position="246"/>
    </location>
</feature>
<dbReference type="EMBL" id="MU006608">
    <property type="protein sequence ID" value="KAF2742505.1"/>
    <property type="molecule type" value="Genomic_DNA"/>
</dbReference>
<feature type="region of interest" description="Disordered" evidence="1">
    <location>
        <begin position="1"/>
        <end position="33"/>
    </location>
</feature>
<feature type="region of interest" description="Disordered" evidence="1">
    <location>
        <begin position="48"/>
        <end position="84"/>
    </location>
</feature>
<name>A0A6A6UWH6_9PLEO</name>
<dbReference type="AlphaFoldDB" id="A0A6A6UWH6"/>